<protein>
    <submittedName>
        <fullName evidence="2">Type II toxin-antitoxin system YafQ family toxin</fullName>
    </submittedName>
</protein>
<proteinExistence type="predicted"/>
<keyword evidence="3" id="KW-1185">Reference proteome</keyword>
<dbReference type="EMBL" id="JAOQBW010000001">
    <property type="protein sequence ID" value="MFK3575434.1"/>
    <property type="molecule type" value="Genomic_DNA"/>
</dbReference>
<sequence>MPLTVKFTSAFKRSYKLMRKRGLDLDLLDETINLLRNHKSLPEQYRDHALTGKLKGFRECHIQPDWLLIYLIDDDILTLTLVDTGSHADLFNL</sequence>
<accession>A0ABW8KM04</accession>
<dbReference type="NCBIfam" id="TIGR00053">
    <property type="entry name" value="YafQ family addiction module toxin"/>
    <property type="match status" value="1"/>
</dbReference>
<dbReference type="PIRSF" id="PIRSF006156">
    <property type="entry name" value="YafQ"/>
    <property type="match status" value="1"/>
</dbReference>
<comment type="caution">
    <text evidence="2">The sequence shown here is derived from an EMBL/GenBank/DDBJ whole genome shotgun (WGS) entry which is preliminary data.</text>
</comment>
<dbReference type="Proteomes" id="UP001620273">
    <property type="component" value="Unassembled WGS sequence"/>
</dbReference>
<dbReference type="SUPFAM" id="SSF143011">
    <property type="entry name" value="RelE-like"/>
    <property type="match status" value="1"/>
</dbReference>
<dbReference type="InterPro" id="IPR004386">
    <property type="entry name" value="Toxin_YafQ-like"/>
</dbReference>
<name>A0ABW8KM04_9BIFI</name>
<evidence type="ECO:0000313" key="3">
    <source>
        <dbReference type="Proteomes" id="UP001620273"/>
    </source>
</evidence>
<dbReference type="PANTHER" id="PTHR40588:SF1">
    <property type="entry name" value="MRNA INTERFERASE TOXIN YAFQ"/>
    <property type="match status" value="1"/>
</dbReference>
<evidence type="ECO:0000313" key="2">
    <source>
        <dbReference type="EMBL" id="MFK3575434.1"/>
    </source>
</evidence>
<dbReference type="InterPro" id="IPR035093">
    <property type="entry name" value="RelE/ParE_toxin_dom_sf"/>
</dbReference>
<reference evidence="2 3" key="1">
    <citation type="submission" date="2022-09" db="EMBL/GenBank/DDBJ databases">
        <title>Genome sequencing of four strains from tibetan pig.</title>
        <authorList>
            <person name="Feng J."/>
        </authorList>
    </citation>
    <scope>NUCLEOTIDE SEQUENCE [LARGE SCALE GENOMIC DNA]</scope>
    <source>
        <strain evidence="2 3">11-1-1</strain>
    </source>
</reference>
<dbReference type="NCBIfam" id="TIGR02385">
    <property type="entry name" value="RelE_StbE"/>
    <property type="match status" value="1"/>
</dbReference>
<dbReference type="Gene3D" id="3.30.2310.20">
    <property type="entry name" value="RelE-like"/>
    <property type="match status" value="1"/>
</dbReference>
<organism evidence="2 3">
    <name type="scientific">Bifidobacterium thermacidophilum</name>
    <dbReference type="NCBI Taxonomy" id="246618"/>
    <lineage>
        <taxon>Bacteria</taxon>
        <taxon>Bacillati</taxon>
        <taxon>Actinomycetota</taxon>
        <taxon>Actinomycetes</taxon>
        <taxon>Bifidobacteriales</taxon>
        <taxon>Bifidobacteriaceae</taxon>
        <taxon>Bifidobacterium</taxon>
    </lineage>
</organism>
<dbReference type="PANTHER" id="PTHR40588">
    <property type="entry name" value="MRNA INTERFERASE TOXIN YAFQ"/>
    <property type="match status" value="1"/>
</dbReference>
<keyword evidence="1" id="KW-1277">Toxin-antitoxin system</keyword>
<dbReference type="RefSeq" id="WP_404439607.1">
    <property type="nucleotide sequence ID" value="NZ_JAOQBW010000001.1"/>
</dbReference>
<evidence type="ECO:0000256" key="1">
    <source>
        <dbReference type="ARBA" id="ARBA00022649"/>
    </source>
</evidence>
<gene>
    <name evidence="2" type="ORF">OCH74_00910</name>
</gene>
<dbReference type="InterPro" id="IPR007712">
    <property type="entry name" value="RelE/ParE_toxin"/>
</dbReference>
<dbReference type="Pfam" id="PF15738">
    <property type="entry name" value="YafQ_toxin"/>
    <property type="match status" value="1"/>
</dbReference>